<proteinExistence type="predicted"/>
<organism evidence="2 3">
    <name type="scientific">Siminovitchia thermophila</name>
    <dbReference type="NCBI Taxonomy" id="1245522"/>
    <lineage>
        <taxon>Bacteria</taxon>
        <taxon>Bacillati</taxon>
        <taxon>Bacillota</taxon>
        <taxon>Bacilli</taxon>
        <taxon>Bacillales</taxon>
        <taxon>Bacillaceae</taxon>
        <taxon>Siminovitchia</taxon>
    </lineage>
</organism>
<feature type="transmembrane region" description="Helical" evidence="1">
    <location>
        <begin position="110"/>
        <end position="131"/>
    </location>
</feature>
<feature type="transmembrane region" description="Helical" evidence="1">
    <location>
        <begin position="76"/>
        <end position="98"/>
    </location>
</feature>
<feature type="transmembrane region" description="Helical" evidence="1">
    <location>
        <begin position="137"/>
        <end position="155"/>
    </location>
</feature>
<feature type="transmembrane region" description="Helical" evidence="1">
    <location>
        <begin position="167"/>
        <end position="184"/>
    </location>
</feature>
<comment type="caution">
    <text evidence="2">The sequence shown here is derived from an EMBL/GenBank/DDBJ whole genome shotgun (WGS) entry which is preliminary data.</text>
</comment>
<gene>
    <name evidence="2" type="ORF">JOC94_002260</name>
</gene>
<feature type="transmembrane region" description="Helical" evidence="1">
    <location>
        <begin position="45"/>
        <end position="64"/>
    </location>
</feature>
<accession>A0ABS2R8V2</accession>
<evidence type="ECO:0000313" key="3">
    <source>
        <dbReference type="Proteomes" id="UP000823485"/>
    </source>
</evidence>
<evidence type="ECO:0000256" key="1">
    <source>
        <dbReference type="SAM" id="Phobius"/>
    </source>
</evidence>
<feature type="transmembrane region" description="Helical" evidence="1">
    <location>
        <begin position="190"/>
        <end position="208"/>
    </location>
</feature>
<reference evidence="2 3" key="1">
    <citation type="submission" date="2021-01" db="EMBL/GenBank/DDBJ databases">
        <title>Genomic Encyclopedia of Type Strains, Phase IV (KMG-IV): sequencing the most valuable type-strain genomes for metagenomic binning, comparative biology and taxonomic classification.</title>
        <authorList>
            <person name="Goeker M."/>
        </authorList>
    </citation>
    <scope>NUCLEOTIDE SEQUENCE [LARGE SCALE GENOMIC DNA]</scope>
    <source>
        <strain evidence="2 3">DSM 105453</strain>
    </source>
</reference>
<dbReference type="RefSeq" id="WP_077110733.1">
    <property type="nucleotide sequence ID" value="NZ_JAFBFH010000013.1"/>
</dbReference>
<evidence type="ECO:0000313" key="2">
    <source>
        <dbReference type="EMBL" id="MBM7715273.1"/>
    </source>
</evidence>
<keyword evidence="1" id="KW-0812">Transmembrane</keyword>
<dbReference type="Proteomes" id="UP000823485">
    <property type="component" value="Unassembled WGS sequence"/>
</dbReference>
<keyword evidence="3" id="KW-1185">Reference proteome</keyword>
<dbReference type="EMBL" id="JAFBFH010000013">
    <property type="protein sequence ID" value="MBM7715273.1"/>
    <property type="molecule type" value="Genomic_DNA"/>
</dbReference>
<sequence>MQLLQFGTFTIPLHWVLALLSLVGGWLLTSVYVKHHQMKKESLEMIINALFVIGVVWKFSIVVFDFDTVKAHVSSVLYFTGGTKGFFLGLFVSFLYLYRQAKKKKIYKQLSETLLLFGTAGYGLYLFLHAITQGENLFIILSFVFTTTLFIVWLWDRNALDRLPKKAGLIFIVYAMIFQLPNELTLAEWSLAIIFPLCAILLSNNLLVKENV</sequence>
<name>A0ABS2R8V2_9BACI</name>
<keyword evidence="1" id="KW-0472">Membrane</keyword>
<feature type="transmembrane region" description="Helical" evidence="1">
    <location>
        <begin position="12"/>
        <end position="33"/>
    </location>
</feature>
<keyword evidence="1" id="KW-1133">Transmembrane helix</keyword>
<protein>
    <submittedName>
        <fullName evidence="2">Uncharacterized protein</fullName>
    </submittedName>
</protein>